<protein>
    <submittedName>
        <fullName evidence="3">Retrovirus-related Pol polyprotein from transposon TNT 1-94</fullName>
    </submittedName>
</protein>
<dbReference type="Gramene" id="C.cajan_03022.t">
    <property type="protein sequence ID" value="C.cajan_03022.t.cds1"/>
    <property type="gene ID" value="C.cajan_03022"/>
</dbReference>
<evidence type="ECO:0000313" key="3">
    <source>
        <dbReference type="EMBL" id="KYP56859.1"/>
    </source>
</evidence>
<dbReference type="AlphaFoldDB" id="A0A151SQ41"/>
<dbReference type="GO" id="GO:0006508">
    <property type="term" value="P:proteolysis"/>
    <property type="evidence" value="ECO:0007669"/>
    <property type="project" value="UniProtKB-KW"/>
</dbReference>
<evidence type="ECO:0000313" key="2">
    <source>
        <dbReference type="EMBL" id="KYP56844.1"/>
    </source>
</evidence>
<accession>A0A151SQ41</accession>
<proteinExistence type="predicted"/>
<reference evidence="3 4" key="1">
    <citation type="journal article" date="2012" name="Nat. Biotechnol.">
        <title>Draft genome sequence of pigeonpea (Cajanus cajan), an orphan legume crop of resource-poor farmers.</title>
        <authorList>
            <person name="Varshney R.K."/>
            <person name="Chen W."/>
            <person name="Li Y."/>
            <person name="Bharti A.K."/>
            <person name="Saxena R.K."/>
            <person name="Schlueter J.A."/>
            <person name="Donoghue M.T."/>
            <person name="Azam S."/>
            <person name="Fan G."/>
            <person name="Whaley A.M."/>
            <person name="Farmer A.D."/>
            <person name="Sheridan J."/>
            <person name="Iwata A."/>
            <person name="Tuteja R."/>
            <person name="Penmetsa R.V."/>
            <person name="Wu W."/>
            <person name="Upadhyaya H.D."/>
            <person name="Yang S.P."/>
            <person name="Shah T."/>
            <person name="Saxena K.B."/>
            <person name="Michael T."/>
            <person name="McCombie W.R."/>
            <person name="Yang B."/>
            <person name="Zhang G."/>
            <person name="Yang H."/>
            <person name="Wang J."/>
            <person name="Spillane C."/>
            <person name="Cook D.R."/>
            <person name="May G.D."/>
            <person name="Xu X."/>
            <person name="Jackson S.A."/>
        </authorList>
    </citation>
    <scope>NUCLEOTIDE SEQUENCE [LARGE SCALE GENOMIC DNA]</scope>
    <source>
        <strain evidence="4">cv. Asha</strain>
    </source>
</reference>
<dbReference type="InterPro" id="IPR039537">
    <property type="entry name" value="Retrotran_Ty1/copia-like"/>
</dbReference>
<dbReference type="PANTHER" id="PTHR42648:SF31">
    <property type="entry name" value="RNA-DIRECTED DNA POLYMERASE"/>
    <property type="match status" value="1"/>
</dbReference>
<gene>
    <name evidence="2" type="ORF">KK1_003093</name>
    <name evidence="3" type="ORF">KK1_003108</name>
</gene>
<sequence>MRRKFAPIQVNLPNGSIVMAEYTSTVHISDTLTLDEVLYLPNFSYNLISLSKLMDTAKYEFRLANKKCFIHDSNLKMIGSGELVNGLFYLKMKKGIHESKAIAAIVASIPEEALWHFRLGHVSSSRIEGLKRIVPSIHSQNKEDICDICHFAKQKHISFPISISRATCIFDLVHMDIWGPFSVPSIHNNNIFLLS</sequence>
<evidence type="ECO:0000313" key="4">
    <source>
        <dbReference type="Proteomes" id="UP000075243"/>
    </source>
</evidence>
<dbReference type="PANTHER" id="PTHR42648">
    <property type="entry name" value="TRANSPOSASE, PUTATIVE-RELATED"/>
    <property type="match status" value="1"/>
</dbReference>
<evidence type="ECO:0000259" key="1">
    <source>
        <dbReference type="Pfam" id="PF13976"/>
    </source>
</evidence>
<dbReference type="EMBL" id="CM003613">
    <property type="protein sequence ID" value="KYP56859.1"/>
    <property type="molecule type" value="Genomic_DNA"/>
</dbReference>
<organism evidence="3 4">
    <name type="scientific">Cajanus cajan</name>
    <name type="common">Pigeon pea</name>
    <name type="synonym">Cajanus indicus</name>
    <dbReference type="NCBI Taxonomy" id="3821"/>
    <lineage>
        <taxon>Eukaryota</taxon>
        <taxon>Viridiplantae</taxon>
        <taxon>Streptophyta</taxon>
        <taxon>Embryophyta</taxon>
        <taxon>Tracheophyta</taxon>
        <taxon>Spermatophyta</taxon>
        <taxon>Magnoliopsida</taxon>
        <taxon>eudicotyledons</taxon>
        <taxon>Gunneridae</taxon>
        <taxon>Pentapetalae</taxon>
        <taxon>rosids</taxon>
        <taxon>fabids</taxon>
        <taxon>Fabales</taxon>
        <taxon>Fabaceae</taxon>
        <taxon>Papilionoideae</taxon>
        <taxon>50 kb inversion clade</taxon>
        <taxon>NPAAA clade</taxon>
        <taxon>indigoferoid/millettioid clade</taxon>
        <taxon>Phaseoleae</taxon>
        <taxon>Cajanus</taxon>
    </lineage>
</organism>
<name>A0A151SQ41_CAJCA</name>
<dbReference type="Gramene" id="C.cajan_03037.t">
    <property type="protein sequence ID" value="C.cajan_03037.t.cds1"/>
    <property type="gene ID" value="C.cajan_03037"/>
</dbReference>
<feature type="domain" description="GAG-pre-integrase" evidence="1">
    <location>
        <begin position="86"/>
        <end position="154"/>
    </location>
</feature>
<dbReference type="Proteomes" id="UP000075243">
    <property type="component" value="Chromosome 11"/>
</dbReference>
<dbReference type="GO" id="GO:0008233">
    <property type="term" value="F:peptidase activity"/>
    <property type="evidence" value="ECO:0007669"/>
    <property type="project" value="UniProtKB-KW"/>
</dbReference>
<dbReference type="EMBL" id="CM003613">
    <property type="protein sequence ID" value="KYP56844.1"/>
    <property type="molecule type" value="Genomic_DNA"/>
</dbReference>
<keyword evidence="4" id="KW-1185">Reference proteome</keyword>
<dbReference type="InterPro" id="IPR025724">
    <property type="entry name" value="GAG-pre-integrase_dom"/>
</dbReference>
<dbReference type="Pfam" id="PF13976">
    <property type="entry name" value="gag_pre-integrs"/>
    <property type="match status" value="1"/>
</dbReference>